<dbReference type="Proteomes" id="UP000030765">
    <property type="component" value="Unassembled WGS sequence"/>
</dbReference>
<feature type="chain" id="PRO_5001783184" evidence="1">
    <location>
        <begin position="23"/>
        <end position="231"/>
    </location>
</feature>
<dbReference type="VEuPathDB" id="VectorBase:ASIC001363"/>
<evidence type="ECO:0000313" key="2">
    <source>
        <dbReference type="EMBL" id="KFB35217.1"/>
    </source>
</evidence>
<proteinExistence type="predicted"/>
<gene>
    <name evidence="2" type="ORF">ZHAS_00001363</name>
</gene>
<dbReference type="EMBL" id="ATLV01006047">
    <property type="status" value="NOT_ANNOTATED_CDS"/>
    <property type="molecule type" value="Genomic_DNA"/>
</dbReference>
<organism evidence="2">
    <name type="scientific">Anopheles sinensis</name>
    <name type="common">Mosquito</name>
    <dbReference type="NCBI Taxonomy" id="74873"/>
    <lineage>
        <taxon>Eukaryota</taxon>
        <taxon>Metazoa</taxon>
        <taxon>Ecdysozoa</taxon>
        <taxon>Arthropoda</taxon>
        <taxon>Hexapoda</taxon>
        <taxon>Insecta</taxon>
        <taxon>Pterygota</taxon>
        <taxon>Neoptera</taxon>
        <taxon>Endopterygota</taxon>
        <taxon>Diptera</taxon>
        <taxon>Nematocera</taxon>
        <taxon>Culicoidea</taxon>
        <taxon>Culicidae</taxon>
        <taxon>Anophelinae</taxon>
        <taxon>Anopheles</taxon>
    </lineage>
</organism>
<keyword evidence="4" id="KW-1185">Reference proteome</keyword>
<reference evidence="3" key="2">
    <citation type="submission" date="2020-05" db="UniProtKB">
        <authorList>
            <consortium name="EnsemblMetazoa"/>
        </authorList>
    </citation>
    <scope>IDENTIFICATION</scope>
</reference>
<name>A0A084VB73_ANOSI</name>
<dbReference type="EMBL" id="KE524335">
    <property type="protein sequence ID" value="KFB35217.1"/>
    <property type="molecule type" value="Genomic_DNA"/>
</dbReference>
<dbReference type="AlphaFoldDB" id="A0A084VB73"/>
<dbReference type="EnsemblMetazoa" id="ASIC001363-RA">
    <property type="protein sequence ID" value="ASIC001363-PA"/>
    <property type="gene ID" value="ASIC001363"/>
</dbReference>
<sequence length="231" mass="25988">MDEGESFHVPFVFFFYLLVCDTVRVVNDNNKHFNATLTPAAVVYDGRGWENSIGKIDGPQKQPVTSRKYCADFSFLSHKHAPVQHAIIRKRSPVRFVPPRAPFTVCWRGAIESIPPKLLDPKGIYATSSSSSPLQHHRYGRREASVNRSGILSGHGEFYAGRPVPPTDETRRLQVGNKNHCYVKCRNYCTGNDTVRRRGIVEEGSNCPTEVKKQFLRVAVSGCDLNPRSKD</sequence>
<reference evidence="2 4" key="1">
    <citation type="journal article" date="2014" name="BMC Genomics">
        <title>Genome sequence of Anopheles sinensis provides insight into genetics basis of mosquito competence for malaria parasites.</title>
        <authorList>
            <person name="Zhou D."/>
            <person name="Zhang D."/>
            <person name="Ding G."/>
            <person name="Shi L."/>
            <person name="Hou Q."/>
            <person name="Ye Y."/>
            <person name="Xu Y."/>
            <person name="Zhou H."/>
            <person name="Xiong C."/>
            <person name="Li S."/>
            <person name="Yu J."/>
            <person name="Hong S."/>
            <person name="Yu X."/>
            <person name="Zou P."/>
            <person name="Chen C."/>
            <person name="Chang X."/>
            <person name="Wang W."/>
            <person name="Lv Y."/>
            <person name="Sun Y."/>
            <person name="Ma L."/>
            <person name="Shen B."/>
            <person name="Zhu C."/>
        </authorList>
    </citation>
    <scope>NUCLEOTIDE SEQUENCE [LARGE SCALE GENOMIC DNA]</scope>
</reference>
<evidence type="ECO:0000313" key="4">
    <source>
        <dbReference type="Proteomes" id="UP000030765"/>
    </source>
</evidence>
<accession>A0A084VB73</accession>
<feature type="signal peptide" evidence="1">
    <location>
        <begin position="1"/>
        <end position="22"/>
    </location>
</feature>
<evidence type="ECO:0000256" key="1">
    <source>
        <dbReference type="SAM" id="SignalP"/>
    </source>
</evidence>
<protein>
    <submittedName>
        <fullName evidence="2 3">Uncharacterized protein</fullName>
    </submittedName>
</protein>
<keyword evidence="1" id="KW-0732">Signal</keyword>
<evidence type="ECO:0000313" key="3">
    <source>
        <dbReference type="EnsemblMetazoa" id="ASIC001363-PA"/>
    </source>
</evidence>